<feature type="compositionally biased region" description="Low complexity" evidence="10">
    <location>
        <begin position="46"/>
        <end position="60"/>
    </location>
</feature>
<keyword evidence="4" id="KW-0874">Quinone</keyword>
<evidence type="ECO:0000256" key="3">
    <source>
        <dbReference type="ARBA" id="ARBA00022692"/>
    </source>
</evidence>
<keyword evidence="5 11" id="KW-1133">Transmembrane helix</keyword>
<keyword evidence="8" id="KW-1015">Disulfide bond</keyword>
<keyword evidence="7 11" id="KW-0472">Membrane</keyword>
<dbReference type="InterPro" id="IPR012932">
    <property type="entry name" value="VKOR"/>
</dbReference>
<dbReference type="HOGENOM" id="CLU_047345_1_0_1"/>
<keyword evidence="14" id="KW-1185">Reference proteome</keyword>
<feature type="transmembrane region" description="Helical" evidence="11">
    <location>
        <begin position="191"/>
        <end position="213"/>
    </location>
</feature>
<dbReference type="eggNOG" id="ENOG502QRER">
    <property type="taxonomic scope" value="Eukaryota"/>
</dbReference>
<dbReference type="PANTHER" id="PTHR34573">
    <property type="entry name" value="VKC DOMAIN-CONTAINING PROTEIN"/>
    <property type="match status" value="1"/>
</dbReference>
<keyword evidence="9" id="KW-0676">Redox-active center</keyword>
<feature type="transmembrane region" description="Helical" evidence="11">
    <location>
        <begin position="225"/>
        <end position="244"/>
    </location>
</feature>
<keyword evidence="6" id="KW-0560">Oxidoreductase</keyword>
<accession>A0A0E0K8D1</accession>
<dbReference type="GO" id="GO:0016491">
    <property type="term" value="F:oxidoreductase activity"/>
    <property type="evidence" value="ECO:0007669"/>
    <property type="project" value="UniProtKB-KW"/>
</dbReference>
<dbReference type="STRING" id="4537.A0A0E0K8D1"/>
<proteinExistence type="inferred from homology"/>
<sequence length="373" mass="39658">MATISATLSISLLPSPARFAVVTTTTTSSSSPLRIKRTARFRCCAESSSSEQEDPSSTTNPTPPPVKPPASTSSLWGISTSTLSAGVAGLGFLETAYLSYIKLTGSEAFCPVGGGGCGDVLQSDYSVVFGIPLPLLGLVAYGLVLILSLQENGKKFLPGIDDLDIRLTLLLISTSMATASSYFLYILNTRFIGTSCSYCLLSAFLSFTLFSIRIKDLGLERVQKFVGLQLSVAIIVALALTNSYSAATTQLNGTDDFVLERYDTEITTESTPFAIALAKHLRSVGAKMYGAFWCSHCNEQKQIFGREATKILDYVECFPNGAGKGKKMAPECAAAGIEGFPTWIINGKVLGGDQELPTLAEESGFSVEGTEQS</sequence>
<dbReference type="Pfam" id="PF07884">
    <property type="entry name" value="VKOR"/>
    <property type="match status" value="1"/>
</dbReference>
<feature type="domain" description="Vitamin K epoxide reductase" evidence="12">
    <location>
        <begin position="77"/>
        <end position="217"/>
    </location>
</feature>
<evidence type="ECO:0000259" key="12">
    <source>
        <dbReference type="SMART" id="SM00756"/>
    </source>
</evidence>
<evidence type="ECO:0000256" key="6">
    <source>
        <dbReference type="ARBA" id="ARBA00023002"/>
    </source>
</evidence>
<evidence type="ECO:0000256" key="5">
    <source>
        <dbReference type="ARBA" id="ARBA00022989"/>
    </source>
</evidence>
<dbReference type="OMA" id="WCPHCHE"/>
<dbReference type="InterPro" id="IPR036249">
    <property type="entry name" value="Thioredoxin-like_sf"/>
</dbReference>
<feature type="region of interest" description="Disordered" evidence="10">
    <location>
        <begin position="46"/>
        <end position="72"/>
    </location>
</feature>
<dbReference type="GO" id="GO:0048038">
    <property type="term" value="F:quinone binding"/>
    <property type="evidence" value="ECO:0007669"/>
    <property type="project" value="UniProtKB-KW"/>
</dbReference>
<evidence type="ECO:0000256" key="10">
    <source>
        <dbReference type="SAM" id="MobiDB-lite"/>
    </source>
</evidence>
<dbReference type="SUPFAM" id="SSF52833">
    <property type="entry name" value="Thioredoxin-like"/>
    <property type="match status" value="1"/>
</dbReference>
<dbReference type="CDD" id="cd12916">
    <property type="entry name" value="VKOR_1"/>
    <property type="match status" value="1"/>
</dbReference>
<protein>
    <recommendedName>
        <fullName evidence="12">Vitamin K epoxide reductase domain-containing protein</fullName>
    </recommendedName>
</protein>
<evidence type="ECO:0000256" key="7">
    <source>
        <dbReference type="ARBA" id="ARBA00023136"/>
    </source>
</evidence>
<evidence type="ECO:0000313" key="14">
    <source>
        <dbReference type="Proteomes" id="UP000026962"/>
    </source>
</evidence>
<dbReference type="Gene3D" id="3.40.30.10">
    <property type="entry name" value="Glutaredoxin"/>
    <property type="match status" value="1"/>
</dbReference>
<evidence type="ECO:0000256" key="9">
    <source>
        <dbReference type="ARBA" id="ARBA00023284"/>
    </source>
</evidence>
<reference evidence="13" key="1">
    <citation type="submission" date="2015-04" db="UniProtKB">
        <authorList>
            <consortium name="EnsemblPlants"/>
        </authorList>
    </citation>
    <scope>IDENTIFICATION</scope>
</reference>
<dbReference type="AlphaFoldDB" id="A0A0E0K8D1"/>
<comment type="subcellular location">
    <subcellularLocation>
        <location evidence="1">Membrane</location>
        <topology evidence="1">Multi-pass membrane protein</topology>
    </subcellularLocation>
</comment>
<evidence type="ECO:0000256" key="11">
    <source>
        <dbReference type="SAM" id="Phobius"/>
    </source>
</evidence>
<dbReference type="PANTHER" id="PTHR34573:SF1">
    <property type="entry name" value="VITAMIN K EPOXIDE REDUCTASE DOMAIN-CONTAINING PROTEIN"/>
    <property type="match status" value="1"/>
</dbReference>
<evidence type="ECO:0000313" key="13">
    <source>
        <dbReference type="EnsemblPlants" id="OPUNC03G02320.1"/>
    </source>
</evidence>
<evidence type="ECO:0000256" key="1">
    <source>
        <dbReference type="ARBA" id="ARBA00004141"/>
    </source>
</evidence>
<name>A0A0E0K8D1_ORYPU</name>
<dbReference type="SMART" id="SM00756">
    <property type="entry name" value="VKc"/>
    <property type="match status" value="1"/>
</dbReference>
<feature type="transmembrane region" description="Helical" evidence="11">
    <location>
        <begin position="127"/>
        <end position="147"/>
    </location>
</feature>
<feature type="transmembrane region" description="Helical" evidence="11">
    <location>
        <begin position="167"/>
        <end position="185"/>
    </location>
</feature>
<dbReference type="EnsemblPlants" id="OPUNC03G02320.1">
    <property type="protein sequence ID" value="OPUNC03G02320.1"/>
    <property type="gene ID" value="OPUNC03G02320"/>
</dbReference>
<reference evidence="13" key="2">
    <citation type="submission" date="2018-05" db="EMBL/GenBank/DDBJ databases">
        <title>OpunRS2 (Oryza punctata Reference Sequence Version 2).</title>
        <authorList>
            <person name="Zhang J."/>
            <person name="Kudrna D."/>
            <person name="Lee S."/>
            <person name="Talag J."/>
            <person name="Welchert J."/>
            <person name="Wing R.A."/>
        </authorList>
    </citation>
    <scope>NUCLEOTIDE SEQUENCE [LARGE SCALE GENOMIC DNA]</scope>
</reference>
<dbReference type="InterPro" id="IPR038354">
    <property type="entry name" value="VKOR_sf"/>
</dbReference>
<dbReference type="Gramene" id="OPUNC03G02320.1">
    <property type="protein sequence ID" value="OPUNC03G02320.1"/>
    <property type="gene ID" value="OPUNC03G02320"/>
</dbReference>
<evidence type="ECO:0000256" key="8">
    <source>
        <dbReference type="ARBA" id="ARBA00023157"/>
    </source>
</evidence>
<dbReference type="Proteomes" id="UP000026962">
    <property type="component" value="Chromosome 3"/>
</dbReference>
<comment type="similarity">
    <text evidence="2">Belongs to the VKOR family.</text>
</comment>
<dbReference type="GO" id="GO:0016020">
    <property type="term" value="C:membrane"/>
    <property type="evidence" value="ECO:0007669"/>
    <property type="project" value="UniProtKB-SubCell"/>
</dbReference>
<keyword evidence="3 11" id="KW-0812">Transmembrane</keyword>
<organism evidence="13">
    <name type="scientific">Oryza punctata</name>
    <name type="common">Red rice</name>
    <dbReference type="NCBI Taxonomy" id="4537"/>
    <lineage>
        <taxon>Eukaryota</taxon>
        <taxon>Viridiplantae</taxon>
        <taxon>Streptophyta</taxon>
        <taxon>Embryophyta</taxon>
        <taxon>Tracheophyta</taxon>
        <taxon>Spermatophyta</taxon>
        <taxon>Magnoliopsida</taxon>
        <taxon>Liliopsida</taxon>
        <taxon>Poales</taxon>
        <taxon>Poaceae</taxon>
        <taxon>BOP clade</taxon>
        <taxon>Oryzoideae</taxon>
        <taxon>Oryzeae</taxon>
        <taxon>Oryzinae</taxon>
        <taxon>Oryza</taxon>
    </lineage>
</organism>
<dbReference type="InterPro" id="IPR044698">
    <property type="entry name" value="VKOR/LTO1"/>
</dbReference>
<evidence type="ECO:0000256" key="2">
    <source>
        <dbReference type="ARBA" id="ARBA00006214"/>
    </source>
</evidence>
<dbReference type="Gene3D" id="1.20.1440.130">
    <property type="entry name" value="VKOR domain"/>
    <property type="match status" value="1"/>
</dbReference>
<evidence type="ECO:0000256" key="4">
    <source>
        <dbReference type="ARBA" id="ARBA00022719"/>
    </source>
</evidence>